<evidence type="ECO:0000256" key="5">
    <source>
        <dbReference type="SAM" id="MobiDB-lite"/>
    </source>
</evidence>
<dbReference type="Pfam" id="PF00069">
    <property type="entry name" value="Pkinase"/>
    <property type="match status" value="1"/>
</dbReference>
<dbReference type="GO" id="GO:0004674">
    <property type="term" value="F:protein serine/threonine kinase activity"/>
    <property type="evidence" value="ECO:0007669"/>
    <property type="project" value="UniProtKB-KW"/>
</dbReference>
<keyword evidence="7" id="KW-1185">Reference proteome</keyword>
<evidence type="ECO:0000256" key="4">
    <source>
        <dbReference type="RuleBase" id="RU000304"/>
    </source>
</evidence>
<dbReference type="InterPro" id="IPR000719">
    <property type="entry name" value="Prot_kinase_dom"/>
</dbReference>
<feature type="region of interest" description="Disordered" evidence="5">
    <location>
        <begin position="356"/>
        <end position="387"/>
    </location>
</feature>
<dbReference type="Gene3D" id="3.30.200.20">
    <property type="entry name" value="Phosphorylase Kinase, domain 1"/>
    <property type="match status" value="1"/>
</dbReference>
<name>A0A6P8H328_CLUHA</name>
<dbReference type="InterPro" id="IPR008271">
    <property type="entry name" value="Ser/Thr_kinase_AS"/>
</dbReference>
<evidence type="ECO:0000256" key="1">
    <source>
        <dbReference type="ARBA" id="ARBA00022741"/>
    </source>
</evidence>
<dbReference type="PROSITE" id="PS50011">
    <property type="entry name" value="PROTEIN_KINASE_DOM"/>
    <property type="match status" value="1"/>
</dbReference>
<keyword evidence="4" id="KW-0723">Serine/threonine-protein kinase</keyword>
<dbReference type="PANTHER" id="PTHR24359:SF34">
    <property type="entry name" value="PROTEIN KINASE DOMAIN-CONTAINING PROTEIN"/>
    <property type="match status" value="1"/>
</dbReference>
<evidence type="ECO:0000313" key="7">
    <source>
        <dbReference type="Proteomes" id="UP000515152"/>
    </source>
</evidence>
<dbReference type="InterPro" id="IPR011009">
    <property type="entry name" value="Kinase-like_dom_sf"/>
</dbReference>
<evidence type="ECO:0000256" key="2">
    <source>
        <dbReference type="ARBA" id="ARBA00022840"/>
    </source>
</evidence>
<dbReference type="KEGG" id="char:105902003"/>
<evidence type="ECO:0000259" key="6">
    <source>
        <dbReference type="PROSITE" id="PS50011"/>
    </source>
</evidence>
<protein>
    <submittedName>
        <fullName evidence="8">Serine/threonine-protein kinase SBK1</fullName>
    </submittedName>
</protein>
<reference evidence="8" key="1">
    <citation type="submission" date="2025-08" db="UniProtKB">
        <authorList>
            <consortium name="RefSeq"/>
        </authorList>
    </citation>
    <scope>IDENTIFICATION</scope>
</reference>
<evidence type="ECO:0000313" key="8">
    <source>
        <dbReference type="RefSeq" id="XP_031441605.1"/>
    </source>
</evidence>
<keyword evidence="8" id="KW-0808">Transferase</keyword>
<dbReference type="OrthoDB" id="6513151at2759"/>
<organism evidence="7 8">
    <name type="scientific">Clupea harengus</name>
    <name type="common">Atlantic herring</name>
    <dbReference type="NCBI Taxonomy" id="7950"/>
    <lineage>
        <taxon>Eukaryota</taxon>
        <taxon>Metazoa</taxon>
        <taxon>Chordata</taxon>
        <taxon>Craniata</taxon>
        <taxon>Vertebrata</taxon>
        <taxon>Euteleostomi</taxon>
        <taxon>Actinopterygii</taxon>
        <taxon>Neopterygii</taxon>
        <taxon>Teleostei</taxon>
        <taxon>Clupei</taxon>
        <taxon>Clupeiformes</taxon>
        <taxon>Clupeoidei</taxon>
        <taxon>Clupeidae</taxon>
        <taxon>Clupea</taxon>
    </lineage>
</organism>
<keyword evidence="2 3" id="KW-0067">ATP-binding</keyword>
<evidence type="ECO:0000256" key="3">
    <source>
        <dbReference type="PROSITE-ProRule" id="PRU10141"/>
    </source>
</evidence>
<feature type="region of interest" description="Disordered" evidence="5">
    <location>
        <begin position="197"/>
        <end position="232"/>
    </location>
</feature>
<dbReference type="PROSITE" id="PS00108">
    <property type="entry name" value="PROTEIN_KINASE_ST"/>
    <property type="match status" value="1"/>
</dbReference>
<gene>
    <name evidence="8" type="primary">si:ch211-171h4.3</name>
</gene>
<dbReference type="GO" id="GO:0005524">
    <property type="term" value="F:ATP binding"/>
    <property type="evidence" value="ECO:0007669"/>
    <property type="project" value="UniProtKB-UniRule"/>
</dbReference>
<dbReference type="PANTHER" id="PTHR24359">
    <property type="entry name" value="SERINE/THREONINE-PROTEIN KINASE SBK1"/>
    <property type="match status" value="1"/>
</dbReference>
<dbReference type="Proteomes" id="UP000515152">
    <property type="component" value="Chromosome 19"/>
</dbReference>
<dbReference type="AlphaFoldDB" id="A0A6P8H328"/>
<dbReference type="InterPro" id="IPR017441">
    <property type="entry name" value="Protein_kinase_ATP_BS"/>
</dbReference>
<proteinExistence type="inferred from homology"/>
<keyword evidence="8" id="KW-0418">Kinase</keyword>
<dbReference type="PROSITE" id="PS00107">
    <property type="entry name" value="PROTEIN_KINASE_ATP"/>
    <property type="match status" value="1"/>
</dbReference>
<feature type="domain" description="Protein kinase" evidence="6">
    <location>
        <begin position="28"/>
        <end position="352"/>
    </location>
</feature>
<dbReference type="RefSeq" id="XP_031441605.1">
    <property type="nucleotide sequence ID" value="XM_031585745.2"/>
</dbReference>
<dbReference type="SMART" id="SM00220">
    <property type="entry name" value="S_TKc"/>
    <property type="match status" value="1"/>
</dbReference>
<dbReference type="GeneID" id="105902003"/>
<keyword evidence="1 3" id="KW-0547">Nucleotide-binding</keyword>
<dbReference type="SUPFAM" id="SSF56112">
    <property type="entry name" value="Protein kinase-like (PK-like)"/>
    <property type="match status" value="1"/>
</dbReference>
<accession>A0A6P8H328</accession>
<sequence>MTTASRLLDELCHLTAQSLVSLETTEHFQIIKLLGEGSYGQVKLAVHKTRGTPMALKFFPRESTGLLSFLREYNLSLAFCSHPSLTSALGIVFSTPEHYVFAQQPSLYGDLFDVIVPEVGLEEDCAQRVASQISGALSHLHRLGFVHRDLKPENIFLCDRECRWVKLGDFGMAKARGVQVPCVWYSSAYCTPEAEIARDTDQPSSTEGVGGDWNAVPLDENGNPMEEKKKSRIRVTVEPSTDTWALGMLIYAMLSGVLPWDETASNNRGYMKYKEWAEQASERLRNEEMNGQDKDGQMNGQKERNVNDNSIAPQFACFTPLACSLFLSLLHPQAALRGGAHDVGGYLGGSWLREEHRRQREEAEANRKQREIMDTQKETERAESRDR</sequence>
<feature type="binding site" evidence="3">
    <location>
        <position position="57"/>
    </location>
    <ligand>
        <name>ATP</name>
        <dbReference type="ChEBI" id="CHEBI:30616"/>
    </ligand>
</feature>
<dbReference type="Gene3D" id="1.10.510.10">
    <property type="entry name" value="Transferase(Phosphotransferase) domain 1"/>
    <property type="match status" value="1"/>
</dbReference>
<comment type="similarity">
    <text evidence="4">Belongs to the protein kinase superfamily.</text>
</comment>